<dbReference type="InterPro" id="IPR012495">
    <property type="entry name" value="TadE-like_dom"/>
</dbReference>
<keyword evidence="1" id="KW-1133">Transmembrane helix</keyword>
<dbReference type="AlphaFoldDB" id="A0A1B0TH92"/>
<dbReference type="EMBL" id="KP401859">
    <property type="protein sequence ID" value="ALL53618.1"/>
    <property type="molecule type" value="Genomic_DNA"/>
</dbReference>
<proteinExistence type="predicted"/>
<protein>
    <submittedName>
        <fullName evidence="3">Putative pilus assembly protein</fullName>
    </submittedName>
</protein>
<sequence>MILKLNRTLNRIRRRFHKDDGGATAVEFAFVGAPFLFLMMATFETGLTLFSEYAVQSATTSASRLIRTGQAHSGGFSKAEFQNQLCAKLPAMLDCSKVYINVEVRNNFADASNRTDASDDGQLSDGVINGAAFDIGNAGDIVIVETFYEWNLFTPNLMKLLNIKGTGAPAPNWLANHGEDKHLVRGVAVFRNEPFD</sequence>
<feature type="domain" description="TadE-like" evidence="2">
    <location>
        <begin position="22"/>
        <end position="64"/>
    </location>
</feature>
<accession>A0A1B0TH92</accession>
<name>A0A1B0TH92_9BACT</name>
<evidence type="ECO:0000256" key="1">
    <source>
        <dbReference type="SAM" id="Phobius"/>
    </source>
</evidence>
<keyword evidence="1" id="KW-0472">Membrane</keyword>
<dbReference type="Pfam" id="PF07811">
    <property type="entry name" value="TadE"/>
    <property type="match status" value="1"/>
</dbReference>
<organism evidence="3">
    <name type="scientific">uncultured bacterium fosmid I5J7</name>
    <dbReference type="NCBI Taxonomy" id="1701911"/>
    <lineage>
        <taxon>Bacteria</taxon>
        <taxon>environmental samples</taxon>
    </lineage>
</organism>
<reference evidence="3" key="1">
    <citation type="submission" date="2015-01" db="EMBL/GenBank/DDBJ databases">
        <title>Ommochrome synthesis by a marine sediment metagenomic clone in Escherichia coli is catalyzed by a bacterial hemerythrin.</title>
        <authorList>
            <person name="Strand T.A."/>
            <person name="Panzella L."/>
            <person name="Ertesvaag H."/>
            <person name="D'Errico G."/>
            <person name="D'Ischia M."/>
            <person name="Drabloes F."/>
            <person name="Valla S."/>
        </authorList>
    </citation>
    <scope>NUCLEOTIDE SEQUENCE</scope>
</reference>
<evidence type="ECO:0000259" key="2">
    <source>
        <dbReference type="Pfam" id="PF07811"/>
    </source>
</evidence>
<keyword evidence="1" id="KW-0812">Transmembrane</keyword>
<feature type="transmembrane region" description="Helical" evidence="1">
    <location>
        <begin position="21"/>
        <end position="43"/>
    </location>
</feature>
<evidence type="ECO:0000313" key="3">
    <source>
        <dbReference type="EMBL" id="ALL53618.1"/>
    </source>
</evidence>